<evidence type="ECO:0000313" key="2">
    <source>
        <dbReference type="EMBL" id="WVX80765.1"/>
    </source>
</evidence>
<dbReference type="RefSeq" id="WP_338449696.1">
    <property type="nucleotide sequence ID" value="NZ_CP137640.1"/>
</dbReference>
<sequence>MRPILFGISGAFFFAFTYILNRSMEISGGSWIWSASLRYIWTALFLVIIVLVRKQLRMLLVIMKEAPLKWVWWSFVGFGLFYAPMCFSTAYAPGWLVAATFQMTIVFGSLLAPLFYENIETTNGTKRVRSRVPLRGLAFSMIILAGIALMQIEHAKDISLKEMLFATIPMVISSIAYPLGNRKMMEVAGGRLHTFERVCGMTLASLPFWFLLSIYGLFTEGIPSQSQTIQSGLVALFVGVIATVLFFHATDLVNGQMTKLAAVEATQPVGVLFALLGELFFLSADLPSLLSWAGILTVIFGVILHSFASRKKGEKSLRLSKKVESLR</sequence>
<feature type="transmembrane region" description="Helical" evidence="1">
    <location>
        <begin position="289"/>
        <end position="308"/>
    </location>
</feature>
<feature type="transmembrane region" description="Helical" evidence="1">
    <location>
        <begin position="72"/>
        <end position="91"/>
    </location>
</feature>
<dbReference type="Pfam" id="PF13536">
    <property type="entry name" value="EmrE"/>
    <property type="match status" value="1"/>
</dbReference>
<dbReference type="EMBL" id="CP137640">
    <property type="protein sequence ID" value="WVX80765.1"/>
    <property type="molecule type" value="Genomic_DNA"/>
</dbReference>
<protein>
    <submittedName>
        <fullName evidence="2">Multidrug resistance efflux transporter family protein</fullName>
    </submittedName>
</protein>
<accession>A0ABZ2CFR0</accession>
<name>A0ABZ2CFR0_9BACI</name>
<dbReference type="Proteomes" id="UP001357223">
    <property type="component" value="Chromosome"/>
</dbReference>
<feature type="transmembrane region" description="Helical" evidence="1">
    <location>
        <begin position="97"/>
        <end position="116"/>
    </location>
</feature>
<reference evidence="2 3" key="1">
    <citation type="submission" date="2023-10" db="EMBL/GenBank/DDBJ databases">
        <title>Niallia locisalis sp.nov. isolated from a salt pond sample.</title>
        <authorList>
            <person name="Li X.-J."/>
            <person name="Dong L."/>
        </authorList>
    </citation>
    <scope>NUCLEOTIDE SEQUENCE [LARGE SCALE GENOMIC DNA]</scope>
    <source>
        <strain evidence="2 3">DSM 29761</strain>
    </source>
</reference>
<feature type="transmembrane region" description="Helical" evidence="1">
    <location>
        <begin position="198"/>
        <end position="217"/>
    </location>
</feature>
<keyword evidence="1" id="KW-0472">Membrane</keyword>
<gene>
    <name evidence="2" type="ORF">R4Z09_26685</name>
</gene>
<evidence type="ECO:0000256" key="1">
    <source>
        <dbReference type="SAM" id="Phobius"/>
    </source>
</evidence>
<dbReference type="InterPro" id="IPR032713">
    <property type="entry name" value="EmrE"/>
</dbReference>
<keyword evidence="1" id="KW-0812">Transmembrane</keyword>
<evidence type="ECO:0000313" key="3">
    <source>
        <dbReference type="Proteomes" id="UP001357223"/>
    </source>
</evidence>
<feature type="transmembrane region" description="Helical" evidence="1">
    <location>
        <begin position="261"/>
        <end position="283"/>
    </location>
</feature>
<organism evidence="2 3">
    <name type="scientific">Niallia oryzisoli</name>
    <dbReference type="NCBI Taxonomy" id="1737571"/>
    <lineage>
        <taxon>Bacteria</taxon>
        <taxon>Bacillati</taxon>
        <taxon>Bacillota</taxon>
        <taxon>Bacilli</taxon>
        <taxon>Bacillales</taxon>
        <taxon>Bacillaceae</taxon>
        <taxon>Niallia</taxon>
    </lineage>
</organism>
<keyword evidence="1" id="KW-1133">Transmembrane helix</keyword>
<feature type="transmembrane region" description="Helical" evidence="1">
    <location>
        <begin position="31"/>
        <end position="52"/>
    </location>
</feature>
<keyword evidence="3" id="KW-1185">Reference proteome</keyword>
<feature type="transmembrane region" description="Helical" evidence="1">
    <location>
        <begin position="136"/>
        <end position="152"/>
    </location>
</feature>
<feature type="transmembrane region" description="Helical" evidence="1">
    <location>
        <begin position="158"/>
        <end position="177"/>
    </location>
</feature>
<proteinExistence type="predicted"/>
<feature type="transmembrane region" description="Helical" evidence="1">
    <location>
        <begin position="229"/>
        <end position="249"/>
    </location>
</feature>